<dbReference type="KEGG" id="rmr:Rmar_0564"/>
<evidence type="ECO:0000313" key="2">
    <source>
        <dbReference type="EMBL" id="ACY47464.1"/>
    </source>
</evidence>
<name>D0MF14_RHOM4</name>
<dbReference type="STRING" id="518766.Rmar_0564"/>
<organism evidence="2 3">
    <name type="scientific">Rhodothermus marinus (strain ATCC 43812 / DSM 4252 / R-10)</name>
    <name type="common">Rhodothermus obamensis</name>
    <dbReference type="NCBI Taxonomy" id="518766"/>
    <lineage>
        <taxon>Bacteria</taxon>
        <taxon>Pseudomonadati</taxon>
        <taxon>Rhodothermota</taxon>
        <taxon>Rhodothermia</taxon>
        <taxon>Rhodothermales</taxon>
        <taxon>Rhodothermaceae</taxon>
        <taxon>Rhodothermus</taxon>
    </lineage>
</organism>
<keyword evidence="1" id="KW-0472">Membrane</keyword>
<sequence length="577" mass="64236">MKAKQQKVARTKAPYVLGVTIAGRTVYAVLLKREGDGLEVVRRFTRQRVARFASVQQGVPEVKGQEAGGDFSIQFGGGGGGATPFLKSEFDLSGDGAGGEQAPPASLFTMELTDILAECREAGYGDPEVAFCLPSVELAYVELRLPRRARVKDQETGPVDRKALLELLEQQVGTALEEEQVAFLPMTPSDAETHRFLAIYPRPSEPVTATLQALKAESNRKLPRTRLFETEVSLYLGLVRTALRQLVPEAPEARSLVLRVGSDDTLVLFVQGETLQHAESLRSLTVHDTPETICSRILLLQDEYGIGEVAYVFLVGEQGEADIQRSLEVFFPNARVENLRHYLPLDDQEIGPGSLAAQLAALRLVGDPDFLKAFEPVNLFPSSLRRRWELPFGWHVWALYALLFVTTLFFVWRYLTLEAEIGERQERLRRLPPAIAETDARALQARIDSLNARTQQALRALDVLDSLLVGSDRWSRSLAQLSREVAAVRGIWVDSWSPRTSGVELKGSAVARDRVVELARRLNGVIRSLTFSEIREWPVYAFVIEIPLPNELPEPARYLREQFAANTQATQSKPSNP</sequence>
<dbReference type="Proteomes" id="UP000002221">
    <property type="component" value="Chromosome"/>
</dbReference>
<accession>D0MF14</accession>
<evidence type="ECO:0000256" key="1">
    <source>
        <dbReference type="SAM" id="Phobius"/>
    </source>
</evidence>
<dbReference type="eggNOG" id="COG3166">
    <property type="taxonomic scope" value="Bacteria"/>
</dbReference>
<dbReference type="HOGENOM" id="CLU_472407_0_0_10"/>
<keyword evidence="3" id="KW-1185">Reference proteome</keyword>
<keyword evidence="1" id="KW-1133">Transmembrane helix</keyword>
<feature type="transmembrane region" description="Helical" evidence="1">
    <location>
        <begin position="392"/>
        <end position="415"/>
    </location>
</feature>
<dbReference type="EMBL" id="CP001807">
    <property type="protein sequence ID" value="ACY47464.1"/>
    <property type="molecule type" value="Genomic_DNA"/>
</dbReference>
<dbReference type="RefSeq" id="WP_012843076.1">
    <property type="nucleotide sequence ID" value="NC_013501.1"/>
</dbReference>
<dbReference type="OrthoDB" id="1493747at2"/>
<evidence type="ECO:0000313" key="3">
    <source>
        <dbReference type="Proteomes" id="UP000002221"/>
    </source>
</evidence>
<reference evidence="2 3" key="1">
    <citation type="journal article" date="2009" name="Stand. Genomic Sci.">
        <title>Complete genome sequence of Rhodothermus marinus type strain (R-10).</title>
        <authorList>
            <person name="Nolan M."/>
            <person name="Tindall B.J."/>
            <person name="Pomrenke H."/>
            <person name="Lapidus A."/>
            <person name="Copeland A."/>
            <person name="Glavina Del Rio T."/>
            <person name="Lucas S."/>
            <person name="Chen F."/>
            <person name="Tice H."/>
            <person name="Cheng J.F."/>
            <person name="Saunders E."/>
            <person name="Han C."/>
            <person name="Bruce D."/>
            <person name="Goodwin L."/>
            <person name="Chain P."/>
            <person name="Pitluck S."/>
            <person name="Ovchinikova G."/>
            <person name="Pati A."/>
            <person name="Ivanova N."/>
            <person name="Mavromatis K."/>
            <person name="Chen A."/>
            <person name="Palaniappan K."/>
            <person name="Land M."/>
            <person name="Hauser L."/>
            <person name="Chang Y.J."/>
            <person name="Jeffries C.D."/>
            <person name="Brettin T."/>
            <person name="Goker M."/>
            <person name="Bristow J."/>
            <person name="Eisen J.A."/>
            <person name="Markowitz V."/>
            <person name="Hugenholtz P."/>
            <person name="Kyrpides N.C."/>
            <person name="Klenk H.P."/>
            <person name="Detter J.C."/>
        </authorList>
    </citation>
    <scope>NUCLEOTIDE SEQUENCE [LARGE SCALE GENOMIC DNA]</scope>
    <source>
        <strain evidence="3">ATCC 43812 / DSM 4252 / R-10</strain>
    </source>
</reference>
<protein>
    <submittedName>
        <fullName evidence="2">Fimbrial assembly family protein</fullName>
    </submittedName>
</protein>
<gene>
    <name evidence="2" type="ordered locus">Rmar_0564</name>
</gene>
<keyword evidence="1" id="KW-0812">Transmembrane</keyword>
<dbReference type="AlphaFoldDB" id="D0MF14"/>
<proteinExistence type="predicted"/>